<dbReference type="GO" id="GO:0005637">
    <property type="term" value="C:nuclear inner membrane"/>
    <property type="evidence" value="ECO:0007669"/>
    <property type="project" value="TreeGrafter"/>
</dbReference>
<keyword evidence="9" id="KW-0539">Nucleus</keyword>
<keyword evidence="7 10" id="KW-1133">Transmembrane helix</keyword>
<dbReference type="PROSITE" id="PS51257">
    <property type="entry name" value="PROKAR_LIPOPROTEIN"/>
    <property type="match status" value="1"/>
</dbReference>
<dbReference type="AlphaFoldDB" id="A0A8S1VYU0"/>
<evidence type="ECO:0000256" key="3">
    <source>
        <dbReference type="ARBA" id="ARBA00004586"/>
    </source>
</evidence>
<sequence>MIRLISSNHHFVVLVLFSLLISSCNTSNHLREHIQQHQNKHLQQRQQTQDPYAYQIFGVLIIFVATILLWYNERRQAITEYRLNEAKRQCTSVSSLEANPNLNNQLIHTSGRTTTNDLVVDAAFGVSLKDCITLNRVVEMYQWVRKTKEENNSTVYYYVKEWSAIFHSDCDEEHSNNKNYWIVESETQFNKNVRLGAYLMSYSLALQITEERIHMHIRNALNTANFYGFKKGFICYENSELYIYFQQQKGVQTLNDLRVSFFARKTGPTTVITYLQNDEFTPFVFQDRYNQTVARDQNFLNQDHSQFKCTDCCCYCCNSFRSAEIPLTDINWIYQSILTLDEVFQQKVDQNQFTTTSLRLGGYIIMGVGFGVIIFPVAGLLQAFPLMGNFLAQITGYIFLIVSLIISIPFTLLVIAFAWLFHHPKYGFALIGLSALITTGIYLYIKYLS</sequence>
<name>A0A8S1VYU0_PAROT</name>
<dbReference type="GO" id="GO:0006629">
    <property type="term" value="P:lipid metabolic process"/>
    <property type="evidence" value="ECO:0007669"/>
    <property type="project" value="TreeGrafter"/>
</dbReference>
<evidence type="ECO:0000256" key="4">
    <source>
        <dbReference type="ARBA" id="ARBA00006627"/>
    </source>
</evidence>
<reference evidence="12" key="1">
    <citation type="submission" date="2021-01" db="EMBL/GenBank/DDBJ databases">
        <authorList>
            <consortium name="Genoscope - CEA"/>
            <person name="William W."/>
        </authorList>
    </citation>
    <scope>NUCLEOTIDE SEQUENCE</scope>
</reference>
<gene>
    <name evidence="12" type="ORF">POCTA_138.1.T0760252</name>
</gene>
<evidence type="ECO:0000256" key="6">
    <source>
        <dbReference type="ARBA" id="ARBA00022824"/>
    </source>
</evidence>
<dbReference type="GO" id="GO:0005789">
    <property type="term" value="C:endoplasmic reticulum membrane"/>
    <property type="evidence" value="ECO:0007669"/>
    <property type="project" value="UniProtKB-SubCell"/>
</dbReference>
<dbReference type="OMA" id="HPKYGFA"/>
<evidence type="ECO:0000256" key="10">
    <source>
        <dbReference type="SAM" id="Phobius"/>
    </source>
</evidence>
<feature type="signal peptide" evidence="11">
    <location>
        <begin position="1"/>
        <end position="26"/>
    </location>
</feature>
<accession>A0A8S1VYU0</accession>
<dbReference type="PANTHER" id="PTHR13416:SF2">
    <property type="entry name" value="TRANSMEMBRANE PROTEIN 43"/>
    <property type="match status" value="1"/>
</dbReference>
<dbReference type="PANTHER" id="PTHR13416">
    <property type="match status" value="1"/>
</dbReference>
<dbReference type="InterPro" id="IPR012430">
    <property type="entry name" value="TMEM43_fam"/>
</dbReference>
<evidence type="ECO:0000256" key="1">
    <source>
        <dbReference type="ARBA" id="ARBA00004127"/>
    </source>
</evidence>
<organism evidence="12 13">
    <name type="scientific">Paramecium octaurelia</name>
    <dbReference type="NCBI Taxonomy" id="43137"/>
    <lineage>
        <taxon>Eukaryota</taxon>
        <taxon>Sar</taxon>
        <taxon>Alveolata</taxon>
        <taxon>Ciliophora</taxon>
        <taxon>Intramacronucleata</taxon>
        <taxon>Oligohymenophorea</taxon>
        <taxon>Peniculida</taxon>
        <taxon>Parameciidae</taxon>
        <taxon>Paramecium</taxon>
    </lineage>
</organism>
<comment type="caution">
    <text evidence="12">The sequence shown here is derived from an EMBL/GenBank/DDBJ whole genome shotgun (WGS) entry which is preliminary data.</text>
</comment>
<evidence type="ECO:0000256" key="7">
    <source>
        <dbReference type="ARBA" id="ARBA00022989"/>
    </source>
</evidence>
<dbReference type="GO" id="GO:0071763">
    <property type="term" value="P:nuclear membrane organization"/>
    <property type="evidence" value="ECO:0007669"/>
    <property type="project" value="TreeGrafter"/>
</dbReference>
<evidence type="ECO:0000313" key="12">
    <source>
        <dbReference type="EMBL" id="CAD8181315.1"/>
    </source>
</evidence>
<proteinExistence type="inferred from homology"/>
<feature type="transmembrane region" description="Helical" evidence="10">
    <location>
        <begin position="360"/>
        <end position="384"/>
    </location>
</feature>
<evidence type="ECO:0000256" key="9">
    <source>
        <dbReference type="ARBA" id="ARBA00023242"/>
    </source>
</evidence>
<dbReference type="EMBL" id="CAJJDP010000075">
    <property type="protein sequence ID" value="CAD8181315.1"/>
    <property type="molecule type" value="Genomic_DNA"/>
</dbReference>
<feature type="transmembrane region" description="Helical" evidence="10">
    <location>
        <begin position="396"/>
        <end position="421"/>
    </location>
</feature>
<comment type="similarity">
    <text evidence="4">Belongs to the TMEM43 family.</text>
</comment>
<evidence type="ECO:0000256" key="11">
    <source>
        <dbReference type="SAM" id="SignalP"/>
    </source>
</evidence>
<feature type="chain" id="PRO_5035884310" description="Transmembrane protein" evidence="11">
    <location>
        <begin position="27"/>
        <end position="449"/>
    </location>
</feature>
<protein>
    <recommendedName>
        <fullName evidence="14">Transmembrane protein</fullName>
    </recommendedName>
</protein>
<dbReference type="Proteomes" id="UP000683925">
    <property type="component" value="Unassembled WGS sequence"/>
</dbReference>
<comment type="subcellular location">
    <subcellularLocation>
        <location evidence="1">Endomembrane system</location>
        <topology evidence="1">Multi-pass membrane protein</topology>
    </subcellularLocation>
    <subcellularLocation>
        <location evidence="3">Endoplasmic reticulum membrane</location>
    </subcellularLocation>
    <subcellularLocation>
        <location evidence="2">Nucleus envelope</location>
    </subcellularLocation>
</comment>
<evidence type="ECO:0008006" key="14">
    <source>
        <dbReference type="Google" id="ProtNLM"/>
    </source>
</evidence>
<evidence type="ECO:0000256" key="2">
    <source>
        <dbReference type="ARBA" id="ARBA00004259"/>
    </source>
</evidence>
<keyword evidence="13" id="KW-1185">Reference proteome</keyword>
<keyword evidence="6" id="KW-0256">Endoplasmic reticulum</keyword>
<dbReference type="OrthoDB" id="312754at2759"/>
<keyword evidence="8 10" id="KW-0472">Membrane</keyword>
<feature type="transmembrane region" description="Helical" evidence="10">
    <location>
        <begin position="428"/>
        <end position="445"/>
    </location>
</feature>
<keyword evidence="11" id="KW-0732">Signal</keyword>
<feature type="transmembrane region" description="Helical" evidence="10">
    <location>
        <begin position="52"/>
        <end position="72"/>
    </location>
</feature>
<keyword evidence="5 10" id="KW-0812">Transmembrane</keyword>
<evidence type="ECO:0000256" key="8">
    <source>
        <dbReference type="ARBA" id="ARBA00023136"/>
    </source>
</evidence>
<dbReference type="Pfam" id="PF07787">
    <property type="entry name" value="TMEM43"/>
    <property type="match status" value="1"/>
</dbReference>
<evidence type="ECO:0000313" key="13">
    <source>
        <dbReference type="Proteomes" id="UP000683925"/>
    </source>
</evidence>
<evidence type="ECO:0000256" key="5">
    <source>
        <dbReference type="ARBA" id="ARBA00022692"/>
    </source>
</evidence>